<dbReference type="PROSITE" id="PS51192">
    <property type="entry name" value="HELICASE_ATP_BIND_1"/>
    <property type="match status" value="1"/>
</dbReference>
<dbReference type="InterPro" id="IPR001650">
    <property type="entry name" value="Helicase_C-like"/>
</dbReference>
<evidence type="ECO:0000313" key="3">
    <source>
        <dbReference type="Proteomes" id="UP000062260"/>
    </source>
</evidence>
<evidence type="ECO:0000313" key="2">
    <source>
        <dbReference type="EMBL" id="AMB98836.1"/>
    </source>
</evidence>
<dbReference type="PANTHER" id="PTHR10799">
    <property type="entry name" value="SNF2/RAD54 HELICASE FAMILY"/>
    <property type="match status" value="1"/>
</dbReference>
<dbReference type="Pfam" id="PF08455">
    <property type="entry name" value="SNF2_assoc"/>
    <property type="match status" value="1"/>
</dbReference>
<dbReference type="InterPro" id="IPR000330">
    <property type="entry name" value="SNF2_N"/>
</dbReference>
<reference evidence="2 3" key="1">
    <citation type="journal article" date="2016" name="Genome Announc.">
        <title>Complete Genome Sequences of Aerococcus christensenii CCUG 28831T, Aerococcus sanguinicola CCUG 43001T, Aerococcus urinae CCUG 36881T, Aerococcus urinaeequi CCUG 28094T, Aerococcus urinaehominis CCUG 42038 BT, and Aerococcus viridans CCUG 4311T.</title>
        <authorList>
            <person name="Carkaci D."/>
            <person name="Dargis R."/>
            <person name="Nielsen X.C."/>
            <person name="Skovgaard O."/>
            <person name="Fuursted K."/>
            <person name="Christensen J.J."/>
        </authorList>
    </citation>
    <scope>NUCLEOTIDE SEQUENCE [LARGE SCALE GENOMIC DNA]</scope>
    <source>
        <strain evidence="2 3">CCUG42038B</strain>
    </source>
</reference>
<dbReference type="InterPro" id="IPR014001">
    <property type="entry name" value="Helicase_ATP-bd"/>
</dbReference>
<organism evidence="2 3">
    <name type="scientific">Aerococcus urinaehominis</name>
    <dbReference type="NCBI Taxonomy" id="128944"/>
    <lineage>
        <taxon>Bacteria</taxon>
        <taxon>Bacillati</taxon>
        <taxon>Bacillota</taxon>
        <taxon>Bacilli</taxon>
        <taxon>Lactobacillales</taxon>
        <taxon>Aerococcaceae</taxon>
        <taxon>Aerococcus</taxon>
    </lineage>
</organism>
<accession>A0A0X8FK73</accession>
<dbReference type="OrthoDB" id="9760715at2"/>
<dbReference type="Pfam" id="PF00271">
    <property type="entry name" value="Helicase_C"/>
    <property type="match status" value="1"/>
</dbReference>
<proteinExistence type="predicted"/>
<dbReference type="InterPro" id="IPR027417">
    <property type="entry name" value="P-loop_NTPase"/>
</dbReference>
<dbReference type="InterPro" id="IPR049730">
    <property type="entry name" value="SNF2/RAD54-like_C"/>
</dbReference>
<dbReference type="GO" id="GO:0008270">
    <property type="term" value="F:zinc ion binding"/>
    <property type="evidence" value="ECO:0007669"/>
    <property type="project" value="InterPro"/>
</dbReference>
<dbReference type="Gene3D" id="3.40.50.10810">
    <property type="entry name" value="Tandem AAA-ATPase domain"/>
    <property type="match status" value="1"/>
</dbReference>
<dbReference type="RefSeq" id="WP_067977604.1">
    <property type="nucleotide sequence ID" value="NZ_CP014163.1"/>
</dbReference>
<dbReference type="SMART" id="SM00487">
    <property type="entry name" value="DEXDc"/>
    <property type="match status" value="1"/>
</dbReference>
<keyword evidence="1" id="KW-0378">Hydrolase</keyword>
<dbReference type="GO" id="GO:0016787">
    <property type="term" value="F:hydrolase activity"/>
    <property type="evidence" value="ECO:0007669"/>
    <property type="project" value="UniProtKB-KW"/>
</dbReference>
<dbReference type="Pfam" id="PF00176">
    <property type="entry name" value="SNF2-rel_dom"/>
    <property type="match status" value="1"/>
</dbReference>
<dbReference type="SMART" id="SM00490">
    <property type="entry name" value="HELICc"/>
    <property type="match status" value="1"/>
</dbReference>
<dbReference type="PROSITE" id="PS51194">
    <property type="entry name" value="HELICASE_CTER"/>
    <property type="match status" value="1"/>
</dbReference>
<sequence>MKWSIPSHIIDEARGLVDDGRVLKVVPNETDQIWQGEVLDNKLYYVALDGGPKEHDQCQCDIWEKRGFCPHTVAVELFMRDHDVVRVMKFSQQPLFRYPEIDENDQTAGLDVILENYHNLLKTNYQFSNHDKAGLAPLTIKIELYESGQYDYLDLATNHIYMRLKLGLKGGAHYYIQDFEDFFKSFSQEGLYLLSKRKQSMVLLKASAFDEDSYRLLKTLAQDYLHELDYLTDVAHAGSSKQIRQFYYLNHSQLRKILNYYSQGKYQVSYFVDDDRVDIQVLDRGAPNLLDYQQLAENNFLITMPKQIKIFIYYGMLRIDNHIYLYDQLHYPDFQDLLFVRQNLEEVNYQLELDQEGLDHFTSLFGRPVLKFGTIKGLDLLSPPILNQDKLDVLVYLDSIGHGLQAQLVYQYGRTRFSEDYQLEKIDDQQLVVRDIRAEFEAENIMKMLGFTWHNRQLQWQGDSLEDIVGKINDIRQLVPASYQLVLTNNLRYLNKRSFQSQIKVDQDQTNRLLSINFSVTDVNPRDVDYILKAIEQEDRYLRLEDGQLINIDQVVAQDQHQILSRLYQNDQAWENGQAIPVYQAIGFADMLSDSQAFQNLYQDLVNPSYPIDIQALGFQTALADYQQYALQWLMSLAKYQLGGLLADEMGLGKTVQMIAFILALKDKQPDLSVLVVGPASVLYNWDHEIKRFAPSLASQVIDGDIDERENLRRDNAEKIWITSYQSYRNDQAAYQALHFDLLIIDEAQAIKNDSTLLYQALKQQAAKTRIALSGTPLENHLDEFWALMNIVLPGLLPDKRHYKTLSIDEIKQLTRPFVLRRTKQEVALQLPGKEVFDKYTQLSKEQKSIYLAYLKDIQSQLNHEQGPQKVTMELLAGITRLRQICCHPKLVNPDYEASSGKFEYFKEYLSRALNEGRRILVFSQFTAMLEIIAQYLDQEEIAYMTLTGQTKKTQRQADIDAFNQGHGDVYLISLKAGGAGINLTGADTVFMYDLWWNPAVEEQAIGRAHRIGQTKEVSVYRFISEGTIEQRMSELQEEKRQLFDSLFNQEDSQVNHKITIEDLRYILDIPQ</sequence>
<dbReference type="AlphaFoldDB" id="A0A0X8FK73"/>
<dbReference type="STRING" id="128944.AWM75_01980"/>
<dbReference type="SUPFAM" id="SSF52540">
    <property type="entry name" value="P-loop containing nucleoside triphosphate hydrolases"/>
    <property type="match status" value="2"/>
</dbReference>
<dbReference type="InterPro" id="IPR007527">
    <property type="entry name" value="Znf_SWIM"/>
</dbReference>
<keyword evidence="3" id="KW-1185">Reference proteome</keyword>
<dbReference type="Gene3D" id="3.40.50.300">
    <property type="entry name" value="P-loop containing nucleotide triphosphate hydrolases"/>
    <property type="match status" value="1"/>
</dbReference>
<dbReference type="GO" id="GO:0005524">
    <property type="term" value="F:ATP binding"/>
    <property type="evidence" value="ECO:0007669"/>
    <property type="project" value="InterPro"/>
</dbReference>
<protein>
    <submittedName>
        <fullName evidence="2">Uncharacterized protein</fullName>
    </submittedName>
</protein>
<dbReference type="CDD" id="cd18793">
    <property type="entry name" value="SF2_C_SNF"/>
    <property type="match status" value="1"/>
</dbReference>
<dbReference type="PROSITE" id="PS50966">
    <property type="entry name" value="ZF_SWIM"/>
    <property type="match status" value="1"/>
</dbReference>
<name>A0A0X8FK73_9LACT</name>
<dbReference type="InterPro" id="IPR013663">
    <property type="entry name" value="Helicase_SWF/SNF/SWI_bac"/>
</dbReference>
<evidence type="ECO:0000256" key="1">
    <source>
        <dbReference type="ARBA" id="ARBA00022801"/>
    </source>
</evidence>
<dbReference type="Proteomes" id="UP000062260">
    <property type="component" value="Chromosome"/>
</dbReference>
<dbReference type="EMBL" id="CP014163">
    <property type="protein sequence ID" value="AMB98836.1"/>
    <property type="molecule type" value="Genomic_DNA"/>
</dbReference>
<dbReference type="InterPro" id="IPR038718">
    <property type="entry name" value="SNF2-like_sf"/>
</dbReference>
<reference evidence="3" key="2">
    <citation type="submission" date="2016-01" db="EMBL/GenBank/DDBJ databases">
        <title>Six Aerococcus type strain genome sequencing and assembly using PacBio and Illumina Hiseq.</title>
        <authorList>
            <person name="Carkaci D."/>
            <person name="Dargis R."/>
            <person name="Nielsen X.C."/>
            <person name="Skovgaard O."/>
            <person name="Fuursted K."/>
            <person name="Christensen J.J."/>
        </authorList>
    </citation>
    <scope>NUCLEOTIDE SEQUENCE [LARGE SCALE GENOMIC DNA]</scope>
    <source>
        <strain evidence="3">CCUG42038B</strain>
    </source>
</reference>
<dbReference type="KEGG" id="auh:AWM75_01980"/>
<gene>
    <name evidence="2" type="ORF">AWM75_01980</name>
</gene>